<dbReference type="Pfam" id="PF00754">
    <property type="entry name" value="F5_F8_type_C"/>
    <property type="match status" value="2"/>
</dbReference>
<dbReference type="SUPFAM" id="SSF74650">
    <property type="entry name" value="Galactose mutarotase-like"/>
    <property type="match status" value="1"/>
</dbReference>
<dbReference type="PROSITE" id="PS51318">
    <property type="entry name" value="TAT"/>
    <property type="match status" value="1"/>
</dbReference>
<dbReference type="InterPro" id="IPR006311">
    <property type="entry name" value="TAT_signal"/>
</dbReference>
<dbReference type="PANTHER" id="PTHR38481">
    <property type="entry name" value="HYALURONATE LYASE"/>
    <property type="match status" value="1"/>
</dbReference>
<keyword evidence="8" id="KW-1185">Reference proteome</keyword>
<evidence type="ECO:0000259" key="6">
    <source>
        <dbReference type="PROSITE" id="PS50022"/>
    </source>
</evidence>
<dbReference type="OrthoDB" id="5480482at2"/>
<dbReference type="PROSITE" id="PS50022">
    <property type="entry name" value="FA58C_3"/>
    <property type="match status" value="2"/>
</dbReference>
<protein>
    <recommendedName>
        <fullName evidence="6">F5/8 type C domain-containing protein</fullName>
    </recommendedName>
</protein>
<dbReference type="GO" id="GO:0030246">
    <property type="term" value="F:carbohydrate binding"/>
    <property type="evidence" value="ECO:0007669"/>
    <property type="project" value="InterPro"/>
</dbReference>
<keyword evidence="2 5" id="KW-0732">Signal</keyword>
<dbReference type="Pfam" id="PF02884">
    <property type="entry name" value="Lyase_8_C"/>
    <property type="match status" value="1"/>
</dbReference>
<evidence type="ECO:0000256" key="2">
    <source>
        <dbReference type="ARBA" id="ARBA00022729"/>
    </source>
</evidence>
<name>A0A0T6LX45_WENVI</name>
<dbReference type="InterPro" id="IPR011013">
    <property type="entry name" value="Gal_mutarotase_sf_dom"/>
</dbReference>
<proteinExistence type="inferred from homology"/>
<dbReference type="Gene3D" id="2.70.98.10">
    <property type="match status" value="1"/>
</dbReference>
<sequence>MTVSRRVFLGSSSAALAALIMAGGPLGRVPSAFAGATDDLTDIRSALLEIYLEHDWLDDGTTARVEWTYQSQAMSYLSAQRADGSWSDVDYSATNSAANGAAWSPYRALDRMQAMAAAYANPAGPHHRDPALLAGVQRGVDHWFQVEPTNVNWWERGIGIQLRLGRIGLLLHGQLGDSRTADIVGILQSSSSGTGQNAVWYAQNVIFRGLLTSDPVLVASGRDAMARAILLNTGDGVQSDLSYHQHGDQLHSAGYGRSMLTDVAQWLYVLRRTSFAFAPASVYGYTSWVLDGTRWMINGDHAEFNVFLNPAPRYRSNAERTLEALRRMDDVLPGQAVHFGQLRRNIALQSSDTGLRGHKYFWRSDFAAHKRPGWGVTVKMVSARTIGSEWRSSNPRRLNYLYWVPFGTTFIARRGDEYRNLFPVWDWSRLPGCTNPAVVVPLEASNPYRQSTTFVGGVDNGLYGAAALDLDKYGTTARKGYFCFDDEFVALGAGITSSDPNPVVTTLNQTRRVGKVVAAGSTVEPGATRTRTGTWAHHDGTGYAFFEPVTMTVKNETVTGSWADIATGQDPTPVTQDVFGLWLDHGVEPRDATYAYVVRPGVDQGQAVAYAQHLPVRVLANTTSLQGVRHDGLGISQLLFYSPGTADVRDGVTLAVDQSCMVILDESGPGAPVITVSAPQAPGVTVAVTLTRFGRVTRQTVTLPDGDRQGAGVTLGATANNVALRRPVLTSSEKDTSVGAHFLTDGNPRTRWGSAPSDGEWAMVDLLTPQFADAVTLHWDTAYAQAYAVEVSPDGETWRTVHSTTAGTGGTRTLAITPQPVRFVRLNLTKRHTSRGFSLRGLEVHAAPDLARGKPATASSTRVAELAPSNATDGQANTRWGSDYSDPQWLSIDLGTTTAIGAVKLHWETASAKSYRLQVSDDGSDWTDVHSTTSGAGGVETIPVSTDARYVRMYGTQRNTQYGYSLYSFEVYGR</sequence>
<organism evidence="7 8">
    <name type="scientific">Wenjunlia vitaminophila</name>
    <name type="common">Streptomyces vitaminophilus</name>
    <dbReference type="NCBI Taxonomy" id="76728"/>
    <lineage>
        <taxon>Bacteria</taxon>
        <taxon>Bacillati</taxon>
        <taxon>Actinomycetota</taxon>
        <taxon>Actinomycetes</taxon>
        <taxon>Kitasatosporales</taxon>
        <taxon>Streptomycetaceae</taxon>
        <taxon>Wenjunlia</taxon>
    </lineage>
</organism>
<dbReference type="Pfam" id="PF08124">
    <property type="entry name" value="Lyase_8_N"/>
    <property type="match status" value="1"/>
</dbReference>
<dbReference type="Gene3D" id="2.60.220.10">
    <property type="entry name" value="Polysaccharide lyase family 8-like, C-terminal"/>
    <property type="match status" value="1"/>
</dbReference>
<feature type="domain" description="F5/8 type C" evidence="6">
    <location>
        <begin position="710"/>
        <end position="826"/>
    </location>
</feature>
<dbReference type="InterPro" id="IPR003159">
    <property type="entry name" value="Lyase_8_central_dom"/>
</dbReference>
<keyword evidence="3" id="KW-0456">Lyase</keyword>
<dbReference type="SUPFAM" id="SSF49785">
    <property type="entry name" value="Galactose-binding domain-like"/>
    <property type="match status" value="2"/>
</dbReference>
<dbReference type="PANTHER" id="PTHR38481:SF1">
    <property type="entry name" value="HYALURONATE LYASE"/>
    <property type="match status" value="1"/>
</dbReference>
<evidence type="ECO:0000256" key="4">
    <source>
        <dbReference type="SAM" id="MobiDB-lite"/>
    </source>
</evidence>
<feature type="domain" description="F5/8 type C" evidence="6">
    <location>
        <begin position="834"/>
        <end position="974"/>
    </location>
</feature>
<dbReference type="Pfam" id="PF02278">
    <property type="entry name" value="Lyase_8"/>
    <property type="match status" value="1"/>
</dbReference>
<dbReference type="Gene3D" id="2.60.120.260">
    <property type="entry name" value="Galactose-binding domain-like"/>
    <property type="match status" value="2"/>
</dbReference>
<dbReference type="InterPro" id="IPR011071">
    <property type="entry name" value="Lyase_8-like_C"/>
</dbReference>
<dbReference type="InterPro" id="IPR000421">
    <property type="entry name" value="FA58C"/>
</dbReference>
<dbReference type="GO" id="GO:0005576">
    <property type="term" value="C:extracellular region"/>
    <property type="evidence" value="ECO:0007669"/>
    <property type="project" value="InterPro"/>
</dbReference>
<feature type="region of interest" description="Disordered" evidence="4">
    <location>
        <begin position="853"/>
        <end position="879"/>
    </location>
</feature>
<dbReference type="Proteomes" id="UP000050867">
    <property type="component" value="Unassembled WGS sequence"/>
</dbReference>
<dbReference type="SUPFAM" id="SSF48230">
    <property type="entry name" value="Chondroitin AC/alginate lyase"/>
    <property type="match status" value="1"/>
</dbReference>
<feature type="signal peptide" evidence="5">
    <location>
        <begin position="1"/>
        <end position="17"/>
    </location>
</feature>
<evidence type="ECO:0000256" key="5">
    <source>
        <dbReference type="SAM" id="SignalP"/>
    </source>
</evidence>
<accession>A0A0T6LX45</accession>
<reference evidence="7 8" key="1">
    <citation type="submission" date="2015-10" db="EMBL/GenBank/DDBJ databases">
        <title>Draft genome sequence of pyrrolomycin-producing Streptomyces vitaminophilus.</title>
        <authorList>
            <person name="Graham D.E."/>
            <person name="Mahan K.M."/>
            <person name="Klingeman D.M."/>
            <person name="Hettich R.L."/>
            <person name="Parry R.J."/>
        </authorList>
    </citation>
    <scope>NUCLEOTIDE SEQUENCE [LARGE SCALE GENOMIC DNA]</scope>
    <source>
        <strain evidence="7 8">ATCC 31673</strain>
    </source>
</reference>
<gene>
    <name evidence="7" type="ORF">AQ490_16205</name>
</gene>
<dbReference type="GO" id="GO:0005975">
    <property type="term" value="P:carbohydrate metabolic process"/>
    <property type="evidence" value="ECO:0007669"/>
    <property type="project" value="InterPro"/>
</dbReference>
<dbReference type="EMBL" id="LLZU01000005">
    <property type="protein sequence ID" value="KRV50601.1"/>
    <property type="molecule type" value="Genomic_DNA"/>
</dbReference>
<evidence type="ECO:0000256" key="1">
    <source>
        <dbReference type="ARBA" id="ARBA00006699"/>
    </source>
</evidence>
<dbReference type="STRING" id="76728.AQ490_16205"/>
<dbReference type="InterPro" id="IPR008979">
    <property type="entry name" value="Galactose-bd-like_sf"/>
</dbReference>
<comment type="similarity">
    <text evidence="1">Belongs to the polysaccharide lyase 8 family.</text>
</comment>
<dbReference type="InterPro" id="IPR004103">
    <property type="entry name" value="Lyase_8_C"/>
</dbReference>
<dbReference type="InterPro" id="IPR038970">
    <property type="entry name" value="Lyase_8"/>
</dbReference>
<evidence type="ECO:0000313" key="7">
    <source>
        <dbReference type="EMBL" id="KRV50601.1"/>
    </source>
</evidence>
<dbReference type="AlphaFoldDB" id="A0A0T6LX45"/>
<dbReference type="Gene3D" id="1.50.10.100">
    <property type="entry name" value="Chondroitin AC/alginate lyase"/>
    <property type="match status" value="1"/>
</dbReference>
<dbReference type="SUPFAM" id="SSF49863">
    <property type="entry name" value="Hyaluronate lyase-like, C-terminal domain"/>
    <property type="match status" value="1"/>
</dbReference>
<feature type="chain" id="PRO_5038596488" description="F5/8 type C domain-containing protein" evidence="5">
    <location>
        <begin position="18"/>
        <end position="974"/>
    </location>
</feature>
<dbReference type="InterPro" id="IPR014718">
    <property type="entry name" value="GH-type_carb-bd"/>
</dbReference>
<dbReference type="GO" id="GO:0016837">
    <property type="term" value="F:carbon-oxygen lyase activity, acting on polysaccharides"/>
    <property type="evidence" value="ECO:0007669"/>
    <property type="project" value="UniProtKB-ARBA"/>
</dbReference>
<evidence type="ECO:0000256" key="3">
    <source>
        <dbReference type="ARBA" id="ARBA00023239"/>
    </source>
</evidence>
<dbReference type="InterPro" id="IPR012970">
    <property type="entry name" value="Lyase_8_alpha_N"/>
</dbReference>
<dbReference type="eggNOG" id="COG2273">
    <property type="taxonomic scope" value="Bacteria"/>
</dbReference>
<comment type="caution">
    <text evidence="7">The sequence shown here is derived from an EMBL/GenBank/DDBJ whole genome shotgun (WGS) entry which is preliminary data.</text>
</comment>
<dbReference type="RefSeq" id="WP_018381498.1">
    <property type="nucleotide sequence ID" value="NZ_LLZU01000005.1"/>
</dbReference>
<feature type="compositionally biased region" description="Polar residues" evidence="4">
    <location>
        <begin position="869"/>
        <end position="879"/>
    </location>
</feature>
<dbReference type="eggNOG" id="COG5492">
    <property type="taxonomic scope" value="Bacteria"/>
</dbReference>
<dbReference type="InterPro" id="IPR008929">
    <property type="entry name" value="Chondroitin_lyas"/>
</dbReference>
<evidence type="ECO:0000313" key="8">
    <source>
        <dbReference type="Proteomes" id="UP000050867"/>
    </source>
</evidence>